<dbReference type="EMBL" id="AZBU02000010">
    <property type="protein sequence ID" value="TKR63336.1"/>
    <property type="molecule type" value="Genomic_DNA"/>
</dbReference>
<keyword evidence="1" id="KW-0732">Signal</keyword>
<keyword evidence="3" id="KW-1185">Reference proteome</keyword>
<organism evidence="2 3">
    <name type="scientific">Steinernema carpocapsae</name>
    <name type="common">Entomopathogenic nematode</name>
    <dbReference type="NCBI Taxonomy" id="34508"/>
    <lineage>
        <taxon>Eukaryota</taxon>
        <taxon>Metazoa</taxon>
        <taxon>Ecdysozoa</taxon>
        <taxon>Nematoda</taxon>
        <taxon>Chromadorea</taxon>
        <taxon>Rhabditida</taxon>
        <taxon>Tylenchina</taxon>
        <taxon>Panagrolaimomorpha</taxon>
        <taxon>Strongyloidoidea</taxon>
        <taxon>Steinernematidae</taxon>
        <taxon>Steinernema</taxon>
    </lineage>
</organism>
<evidence type="ECO:0008006" key="4">
    <source>
        <dbReference type="Google" id="ProtNLM"/>
    </source>
</evidence>
<evidence type="ECO:0000256" key="1">
    <source>
        <dbReference type="SAM" id="SignalP"/>
    </source>
</evidence>
<dbReference type="OrthoDB" id="10324801at2759"/>
<name>A0A4U5M3K0_STECR</name>
<reference evidence="2 3" key="2">
    <citation type="journal article" date="2019" name="G3 (Bethesda)">
        <title>Hybrid Assembly of the Genome of the Entomopathogenic Nematode Steinernema carpocapsae Identifies the X-Chromosome.</title>
        <authorList>
            <person name="Serra L."/>
            <person name="Macchietto M."/>
            <person name="Macias-Munoz A."/>
            <person name="McGill C.J."/>
            <person name="Rodriguez I.M."/>
            <person name="Rodriguez B."/>
            <person name="Murad R."/>
            <person name="Mortazavi A."/>
        </authorList>
    </citation>
    <scope>NUCLEOTIDE SEQUENCE [LARGE SCALE GENOMIC DNA]</scope>
    <source>
        <strain evidence="2 3">ALL</strain>
    </source>
</reference>
<comment type="caution">
    <text evidence="2">The sequence shown here is derived from an EMBL/GenBank/DDBJ whole genome shotgun (WGS) entry which is preliminary data.</text>
</comment>
<protein>
    <recommendedName>
        <fullName evidence="4">EMI domain-containing protein</fullName>
    </recommendedName>
</protein>
<dbReference type="Proteomes" id="UP000298663">
    <property type="component" value="Unassembled WGS sequence"/>
</dbReference>
<evidence type="ECO:0000313" key="3">
    <source>
        <dbReference type="Proteomes" id="UP000298663"/>
    </source>
</evidence>
<feature type="chain" id="PRO_5020999998" description="EMI domain-containing protein" evidence="1">
    <location>
        <begin position="20"/>
        <end position="71"/>
    </location>
</feature>
<accession>A0A4U5M3K0</accession>
<gene>
    <name evidence="2" type="ORF">L596_027176</name>
</gene>
<sequence length="71" mass="8476">MRFFVFVVLLLVCILPSSADIWLREFESGEFDRTMIRAYRIKRDWSDRMAQATGWSAWKCFHGYGFPDCMN</sequence>
<reference evidence="2 3" key="1">
    <citation type="journal article" date="2015" name="Genome Biol.">
        <title>Comparative genomics of Steinernema reveals deeply conserved gene regulatory networks.</title>
        <authorList>
            <person name="Dillman A.R."/>
            <person name="Macchietto M."/>
            <person name="Porter C.F."/>
            <person name="Rogers A."/>
            <person name="Williams B."/>
            <person name="Antoshechkin I."/>
            <person name="Lee M.M."/>
            <person name="Goodwin Z."/>
            <person name="Lu X."/>
            <person name="Lewis E.E."/>
            <person name="Goodrich-Blair H."/>
            <person name="Stock S.P."/>
            <person name="Adams B.J."/>
            <person name="Sternberg P.W."/>
            <person name="Mortazavi A."/>
        </authorList>
    </citation>
    <scope>NUCLEOTIDE SEQUENCE [LARGE SCALE GENOMIC DNA]</scope>
    <source>
        <strain evidence="2 3">ALL</strain>
    </source>
</reference>
<feature type="signal peptide" evidence="1">
    <location>
        <begin position="1"/>
        <end position="19"/>
    </location>
</feature>
<dbReference type="AlphaFoldDB" id="A0A4U5M3K0"/>
<evidence type="ECO:0000313" key="2">
    <source>
        <dbReference type="EMBL" id="TKR63336.1"/>
    </source>
</evidence>
<proteinExistence type="predicted"/>